<accession>A0AAE0FTC4</accession>
<evidence type="ECO:0000256" key="1">
    <source>
        <dbReference type="ARBA" id="ARBA00022737"/>
    </source>
</evidence>
<keyword evidence="1" id="KW-0677">Repeat</keyword>
<dbReference type="PROSITE" id="PS50297">
    <property type="entry name" value="ANK_REP_REGION"/>
    <property type="match status" value="10"/>
</dbReference>
<feature type="repeat" description="ANK" evidence="3">
    <location>
        <begin position="1113"/>
        <end position="1145"/>
    </location>
</feature>
<feature type="repeat" description="ANK" evidence="3">
    <location>
        <begin position="26"/>
        <end position="58"/>
    </location>
</feature>
<feature type="repeat" description="ANK" evidence="3">
    <location>
        <begin position="223"/>
        <end position="255"/>
    </location>
</feature>
<dbReference type="InterPro" id="IPR051165">
    <property type="entry name" value="Multifunctional_ANK_Repeat"/>
</dbReference>
<dbReference type="PRINTS" id="PR01415">
    <property type="entry name" value="ANKYRIN"/>
</dbReference>
<protein>
    <submittedName>
        <fullName evidence="5">Uncharacterized protein</fullName>
    </submittedName>
</protein>
<feature type="repeat" description="ANK" evidence="3">
    <location>
        <begin position="254"/>
        <end position="286"/>
    </location>
</feature>
<dbReference type="SMART" id="SM00248">
    <property type="entry name" value="ANK"/>
    <property type="match status" value="13"/>
</dbReference>
<feature type="repeat" description="ANK" evidence="3">
    <location>
        <begin position="287"/>
        <end position="319"/>
    </location>
</feature>
<sequence>MVDAEDGEGRTALTVALAFGQEEDGEGRTALTVALAFGQEAAARALLEAGAGVNAGTGRRPLHAAAEKGMVEMVRDLVDKGAEVDAEDGEGHTALTQALAGGKEAAARALLEAGAGVDAGTGQRPLHAAAMKGTVEMVRELVEKGAEVDAEDREGCTALTVALAFGQEAAARALLEAGAGVNAGTGRRPLHTAAEKGMVEMGMVEMVRELVEKSAEVDAEDGEGRTALTVALAFGQEGAARALLEVGAGVNAGTGQRAVHAAAEKGLEEAVRLLAGKGAEVDAEDGEGRTALTVALAFAQEGAARALLEAGAGVNAGTGRRPVLAAAERGMVEMSPMTDLFNEALAGRFGLREAQIHELRDLVRDGKVRLIFLLDAYDELKPQFQFKNLYVSNSLEQYQARVGVQDNTREARCNPKVIITVRTEMLANRKRAEYAEAFMPMEMESNNRAEAETAARARFLELRIAPFTNQVAAYIHAKVALEVRCEVERRLGPLGPLSENAATELCAQASKAWDVPGSVGSGSLELNTKELLTAASQAVAVPGGRDLPVPLELCTGTGSQGFMVAAVQAVALEDRPQDLGTALQELCAQIEKGDGKRRIWMYEEFQKALDAIPELQELTTTPFMVEIVTKILPELQGVPAAADSSMRAKLLLLLNEEAAQIAWGCISRWRLQGDEGEAVQVLEQVQKALSGGDSAGLAPLTVLANEVSEMLGSREILMKQSKLVEMAEEWLQTRMEADVEAALQDLLRDVAGGEMLQDLLRDVAGGEMVDASRAAGAAPEGRVGQLREATTLEEAIRAQAVPHALRSALRRPPVRRFRIYAMFLEHYVEREAAKARVTVKGYDSEVMRREGPVYAQRLALQMVAEGVSKVPLRSDSELFHRKSVWDPFLRDGGELREAAQKAAPVRCTGGVLSFIHKTVQEFLCAAGLRDALHRILRELAVPLEALMQQLEREHCPALAASEDAGVGPDVASAAGGSQEVDQATVAKALQKAGTGLVESEWAQVDLRQESVVRDFLADCVLDEPEFTAELQFLATWAELWCKGGRLAGTGGVEGGGLLGNVRAVLGGALPKRSGGALLHAAAADGSHLAVSVLLRLLREGALDGALLEQRDDEGRTPLFCAAQSGHAQVVAALLAAGARRDARSKLRPEDRPPVWYAKQRRHPEVMRVLIEAGADLSMVDEGGESLAHFAADGGHVEVLRALQDGGADLNHADKYGQTPAHKAAQNGRVEALRVEALRVLQDFASEEGSSLSEDEEDEVEDEVEDEEGDDEEFADVLDALTACDEALSGVEAALQGVRAAAAGCQSLAELASKLLRALAASLDETTIAEAAVRCALRELDALLGGLEERLRARLTEVLRKEEFASGLHLVFSTRGQAAEAAAGAPPPPDRSSATQPAASGCGDGSGLRDAARDSIVWLLSRVVLAELEPLRVGLRALDAFLGLSGARESAEEVTPAARLSELARLSMDLEREVSDVVRSEAEKHVGTDAAPLEQHQVEELVERLRASLPAVVGAGVAKSAGLAKSIAEKICADAVQMSAEALAGDRSEVPSVLQSGEVRLHVFVAHVDASVALLQRVSAGTAACEELLSARVQVPLRGVHARLSGEGPADAGAGTTWLPSFMQSRKKPPQGNGDEKAEALVARAWGGLAEALRGLDWALCKITGMEPASNRTEVGEDATCTAPLIMQAAGMREPHAGVPEQGTARAGTGLEQNNLPAALLQLSMHLVQAQALAGSLRAAARRGGLALTELAAGRRTGDVVKESLETAAKESLAAVRGCVQNVVKEMTVAAQEQLDCVAERCTAEVGEAAAGALGDTCGALVAPALVLESASAADQFGVKHDYLDLVQ</sequence>
<keyword evidence="6" id="KW-1185">Reference proteome</keyword>
<reference evidence="5 6" key="1">
    <citation type="journal article" date="2015" name="Genome Biol. Evol.">
        <title>Comparative Genomics of a Bacterivorous Green Alga Reveals Evolutionary Causalities and Consequences of Phago-Mixotrophic Mode of Nutrition.</title>
        <authorList>
            <person name="Burns J.A."/>
            <person name="Paasch A."/>
            <person name="Narechania A."/>
            <person name="Kim E."/>
        </authorList>
    </citation>
    <scope>NUCLEOTIDE SEQUENCE [LARGE SCALE GENOMIC DNA]</scope>
    <source>
        <strain evidence="5 6">PLY_AMNH</strain>
    </source>
</reference>
<feature type="repeat" description="ANK" evidence="3">
    <location>
        <begin position="1149"/>
        <end position="1181"/>
    </location>
</feature>
<dbReference type="Pfam" id="PF00023">
    <property type="entry name" value="Ank"/>
    <property type="match status" value="1"/>
</dbReference>
<evidence type="ECO:0000256" key="2">
    <source>
        <dbReference type="ARBA" id="ARBA00023043"/>
    </source>
</evidence>
<dbReference type="InterPro" id="IPR036770">
    <property type="entry name" value="Ankyrin_rpt-contain_sf"/>
</dbReference>
<dbReference type="SUPFAM" id="SSF48403">
    <property type="entry name" value="Ankyrin repeat"/>
    <property type="match status" value="2"/>
</dbReference>
<dbReference type="Proteomes" id="UP001190700">
    <property type="component" value="Unassembled WGS sequence"/>
</dbReference>
<feature type="compositionally biased region" description="Acidic residues" evidence="4">
    <location>
        <begin position="1252"/>
        <end position="1268"/>
    </location>
</feature>
<feature type="repeat" description="ANK" evidence="3">
    <location>
        <begin position="121"/>
        <end position="153"/>
    </location>
</feature>
<feature type="repeat" description="ANK" evidence="3">
    <location>
        <begin position="185"/>
        <end position="222"/>
    </location>
</feature>
<feature type="repeat" description="ANK" evidence="3">
    <location>
        <begin position="154"/>
        <end position="186"/>
    </location>
</feature>
<dbReference type="Gene3D" id="1.25.40.20">
    <property type="entry name" value="Ankyrin repeat-containing domain"/>
    <property type="match status" value="4"/>
</dbReference>
<evidence type="ECO:0000313" key="6">
    <source>
        <dbReference type="Proteomes" id="UP001190700"/>
    </source>
</evidence>
<feature type="repeat" description="ANK" evidence="3">
    <location>
        <begin position="1182"/>
        <end position="1214"/>
    </location>
</feature>
<organism evidence="5 6">
    <name type="scientific">Cymbomonas tetramitiformis</name>
    <dbReference type="NCBI Taxonomy" id="36881"/>
    <lineage>
        <taxon>Eukaryota</taxon>
        <taxon>Viridiplantae</taxon>
        <taxon>Chlorophyta</taxon>
        <taxon>Pyramimonadophyceae</taxon>
        <taxon>Pyramimonadales</taxon>
        <taxon>Pyramimonadaceae</taxon>
        <taxon>Cymbomonas</taxon>
    </lineage>
</organism>
<dbReference type="Pfam" id="PF12796">
    <property type="entry name" value="Ank_2"/>
    <property type="match status" value="4"/>
</dbReference>
<feature type="repeat" description="ANK" evidence="3">
    <location>
        <begin position="57"/>
        <end position="89"/>
    </location>
</feature>
<keyword evidence="2 3" id="KW-0040">ANK repeat</keyword>
<evidence type="ECO:0000256" key="3">
    <source>
        <dbReference type="PROSITE-ProRule" id="PRU00023"/>
    </source>
</evidence>
<feature type="repeat" description="ANK" evidence="3">
    <location>
        <begin position="90"/>
        <end position="122"/>
    </location>
</feature>
<dbReference type="PROSITE" id="PS50088">
    <property type="entry name" value="ANK_REPEAT"/>
    <property type="match status" value="12"/>
</dbReference>
<feature type="region of interest" description="Disordered" evidence="4">
    <location>
        <begin position="1245"/>
        <end position="1268"/>
    </location>
</feature>
<proteinExistence type="predicted"/>
<dbReference type="Pfam" id="PF13637">
    <property type="entry name" value="Ank_4"/>
    <property type="match status" value="1"/>
</dbReference>
<name>A0AAE0FTC4_9CHLO</name>
<evidence type="ECO:0000313" key="5">
    <source>
        <dbReference type="EMBL" id="KAK3265453.1"/>
    </source>
</evidence>
<dbReference type="PANTHER" id="PTHR24123:SF33">
    <property type="entry name" value="PROTEIN HOS4"/>
    <property type="match status" value="1"/>
</dbReference>
<evidence type="ECO:0000256" key="4">
    <source>
        <dbReference type="SAM" id="MobiDB-lite"/>
    </source>
</evidence>
<comment type="caution">
    <text evidence="5">The sequence shown here is derived from an EMBL/GenBank/DDBJ whole genome shotgun (WGS) entry which is preliminary data.</text>
</comment>
<dbReference type="InterPro" id="IPR002110">
    <property type="entry name" value="Ankyrin_rpt"/>
</dbReference>
<dbReference type="EMBL" id="LGRX02013907">
    <property type="protein sequence ID" value="KAK3265453.1"/>
    <property type="molecule type" value="Genomic_DNA"/>
</dbReference>
<feature type="region of interest" description="Disordered" evidence="4">
    <location>
        <begin position="1378"/>
        <end position="1406"/>
    </location>
</feature>
<dbReference type="PANTHER" id="PTHR24123">
    <property type="entry name" value="ANKYRIN REPEAT-CONTAINING"/>
    <property type="match status" value="1"/>
</dbReference>
<gene>
    <name evidence="5" type="ORF">CYMTET_25863</name>
</gene>